<dbReference type="EMBL" id="PVWO01000533">
    <property type="protein sequence ID" value="PSB44054.1"/>
    <property type="molecule type" value="Genomic_DNA"/>
</dbReference>
<protein>
    <submittedName>
        <fullName evidence="1">Uncharacterized protein</fullName>
    </submittedName>
</protein>
<evidence type="ECO:0000313" key="1">
    <source>
        <dbReference type="EMBL" id="PSB44054.1"/>
    </source>
</evidence>
<evidence type="ECO:0000313" key="2">
    <source>
        <dbReference type="Proteomes" id="UP000238937"/>
    </source>
</evidence>
<keyword evidence="2" id="KW-1185">Reference proteome</keyword>
<dbReference type="RefSeq" id="WP_106311752.1">
    <property type="nucleotide sequence ID" value="NZ_PVWO01000533.1"/>
</dbReference>
<dbReference type="OrthoDB" id="6884242at2"/>
<sequence>MNSLIIHLIVFDMSRGFTSIIWVWDADGETRKIECVNDLGYSLENLALSQTQQEECISDCLFCELYIPFLSAYGRFSEEVLLYAPLELQVSLSQISESFDKLDESEKECWNRDILKRSGWNKIRNLSKKALLQMEWEELTDYRDYSNTKMWGGQCPPHRL</sequence>
<gene>
    <name evidence="1" type="ORF">C7B77_25850</name>
</gene>
<name>A0A2T1FGH4_9CYAN</name>
<organism evidence="1 2">
    <name type="scientific">Chamaesiphon polymorphus CCALA 037</name>
    <dbReference type="NCBI Taxonomy" id="2107692"/>
    <lineage>
        <taxon>Bacteria</taxon>
        <taxon>Bacillati</taxon>
        <taxon>Cyanobacteriota</taxon>
        <taxon>Cyanophyceae</taxon>
        <taxon>Gomontiellales</taxon>
        <taxon>Chamaesiphonaceae</taxon>
        <taxon>Chamaesiphon</taxon>
    </lineage>
</organism>
<dbReference type="AlphaFoldDB" id="A0A2T1FGH4"/>
<dbReference type="Proteomes" id="UP000238937">
    <property type="component" value="Unassembled WGS sequence"/>
</dbReference>
<proteinExistence type="predicted"/>
<accession>A0A2T1FGH4</accession>
<reference evidence="1 2" key="1">
    <citation type="submission" date="2018-03" db="EMBL/GenBank/DDBJ databases">
        <title>The ancient ancestry and fast evolution of plastids.</title>
        <authorList>
            <person name="Moore K.R."/>
            <person name="Magnabosco C."/>
            <person name="Momper L."/>
            <person name="Gold D.A."/>
            <person name="Bosak T."/>
            <person name="Fournier G.P."/>
        </authorList>
    </citation>
    <scope>NUCLEOTIDE SEQUENCE [LARGE SCALE GENOMIC DNA]</scope>
    <source>
        <strain evidence="1 2">CCALA 037</strain>
    </source>
</reference>
<comment type="caution">
    <text evidence="1">The sequence shown here is derived from an EMBL/GenBank/DDBJ whole genome shotgun (WGS) entry which is preliminary data.</text>
</comment>